<dbReference type="InterPro" id="IPR050121">
    <property type="entry name" value="Cytochrome_P450_monoxygenase"/>
</dbReference>
<keyword evidence="6" id="KW-0503">Monooxygenase</keyword>
<keyword evidence="3 7" id="KW-0479">Metal-binding</keyword>
<comment type="cofactor">
    <cofactor evidence="1 7">
        <name>heme</name>
        <dbReference type="ChEBI" id="CHEBI:30413"/>
    </cofactor>
</comment>
<proteinExistence type="inferred from homology"/>
<dbReference type="InterPro" id="IPR001128">
    <property type="entry name" value="Cyt_P450"/>
</dbReference>
<evidence type="ECO:0000256" key="3">
    <source>
        <dbReference type="ARBA" id="ARBA00022723"/>
    </source>
</evidence>
<dbReference type="FunFam" id="1.10.630.10:FF:000129">
    <property type="entry name" value="Benzoate 4-monooxygenase cytochrome P450"/>
    <property type="match status" value="1"/>
</dbReference>
<name>A0A7U2F9U9_PHANO</name>
<evidence type="ECO:0000256" key="6">
    <source>
        <dbReference type="ARBA" id="ARBA00023033"/>
    </source>
</evidence>
<feature type="region of interest" description="Disordered" evidence="8">
    <location>
        <begin position="186"/>
        <end position="206"/>
    </location>
</feature>
<evidence type="ECO:0008006" key="12">
    <source>
        <dbReference type="Google" id="ProtNLM"/>
    </source>
</evidence>
<feature type="non-terminal residue" evidence="10">
    <location>
        <position position="564"/>
    </location>
</feature>
<keyword evidence="9" id="KW-1133">Transmembrane helix</keyword>
<keyword evidence="4" id="KW-0560">Oxidoreductase</keyword>
<dbReference type="PANTHER" id="PTHR24305:SF187">
    <property type="entry name" value="P450, PUTATIVE (EUROFUNG)-RELATED"/>
    <property type="match status" value="1"/>
</dbReference>
<dbReference type="GO" id="GO:0004497">
    <property type="term" value="F:monooxygenase activity"/>
    <property type="evidence" value="ECO:0007669"/>
    <property type="project" value="UniProtKB-KW"/>
</dbReference>
<dbReference type="SUPFAM" id="SSF48264">
    <property type="entry name" value="Cytochrome P450"/>
    <property type="match status" value="1"/>
</dbReference>
<dbReference type="PRINTS" id="PR00463">
    <property type="entry name" value="EP450I"/>
</dbReference>
<evidence type="ECO:0000256" key="7">
    <source>
        <dbReference type="PIRSR" id="PIRSR602401-1"/>
    </source>
</evidence>
<dbReference type="OrthoDB" id="6692864at2759"/>
<dbReference type="PANTHER" id="PTHR24305">
    <property type="entry name" value="CYTOCHROME P450"/>
    <property type="match status" value="1"/>
</dbReference>
<evidence type="ECO:0000256" key="8">
    <source>
        <dbReference type="SAM" id="MobiDB-lite"/>
    </source>
</evidence>
<feature type="transmembrane region" description="Helical" evidence="9">
    <location>
        <begin position="52"/>
        <end position="70"/>
    </location>
</feature>
<dbReference type="EMBL" id="CP069034">
    <property type="protein sequence ID" value="QRD01381.1"/>
    <property type="molecule type" value="Genomic_DNA"/>
</dbReference>
<dbReference type="CDD" id="cd11061">
    <property type="entry name" value="CYP67-like"/>
    <property type="match status" value="1"/>
</dbReference>
<evidence type="ECO:0000256" key="9">
    <source>
        <dbReference type="SAM" id="Phobius"/>
    </source>
</evidence>
<reference evidence="11" key="1">
    <citation type="journal article" date="2021" name="BMC Genomics">
        <title>Chromosome-level genome assembly and manually-curated proteome of model necrotroph Parastagonospora nodorum Sn15 reveals a genome-wide trove of candidate effector homologs, and redundancy of virulence-related functions within an accessory chromosome.</title>
        <authorList>
            <person name="Bertazzoni S."/>
            <person name="Jones D.A.B."/>
            <person name="Phan H.T."/>
            <person name="Tan K.-C."/>
            <person name="Hane J.K."/>
        </authorList>
    </citation>
    <scope>NUCLEOTIDE SEQUENCE [LARGE SCALE GENOMIC DNA]</scope>
    <source>
        <strain evidence="11">SN15 / ATCC MYA-4574 / FGSC 10173)</strain>
    </source>
</reference>
<feature type="compositionally biased region" description="Polar residues" evidence="8">
    <location>
        <begin position="186"/>
        <end position="197"/>
    </location>
</feature>
<dbReference type="GO" id="GO:0020037">
    <property type="term" value="F:heme binding"/>
    <property type="evidence" value="ECO:0007669"/>
    <property type="project" value="InterPro"/>
</dbReference>
<feature type="transmembrane region" description="Helical" evidence="9">
    <location>
        <begin position="77"/>
        <end position="101"/>
    </location>
</feature>
<dbReference type="Gene3D" id="1.10.630.10">
    <property type="entry name" value="Cytochrome P450"/>
    <property type="match status" value="1"/>
</dbReference>
<dbReference type="GO" id="GO:0016705">
    <property type="term" value="F:oxidoreductase activity, acting on paired donors, with incorporation or reduction of molecular oxygen"/>
    <property type="evidence" value="ECO:0007669"/>
    <property type="project" value="InterPro"/>
</dbReference>
<dbReference type="Proteomes" id="UP000663193">
    <property type="component" value="Chromosome 12"/>
</dbReference>
<accession>A0A7U2F9U9</accession>
<comment type="similarity">
    <text evidence="2">Belongs to the cytochrome P450 family.</text>
</comment>
<keyword evidence="11" id="KW-1185">Reference proteome</keyword>
<gene>
    <name evidence="10" type="ORF">JI435_120520</name>
</gene>
<dbReference type="GO" id="GO:0005506">
    <property type="term" value="F:iron ion binding"/>
    <property type="evidence" value="ECO:0007669"/>
    <property type="project" value="InterPro"/>
</dbReference>
<keyword evidence="9" id="KW-0472">Membrane</keyword>
<dbReference type="Pfam" id="PF00067">
    <property type="entry name" value="p450"/>
    <property type="match status" value="1"/>
</dbReference>
<dbReference type="VEuPathDB" id="FungiDB:JI435_120520"/>
<dbReference type="AlphaFoldDB" id="A0A7U2F9U9"/>
<organism evidence="10 11">
    <name type="scientific">Phaeosphaeria nodorum (strain SN15 / ATCC MYA-4574 / FGSC 10173)</name>
    <name type="common">Glume blotch fungus</name>
    <name type="synonym">Parastagonospora nodorum</name>
    <dbReference type="NCBI Taxonomy" id="321614"/>
    <lineage>
        <taxon>Eukaryota</taxon>
        <taxon>Fungi</taxon>
        <taxon>Dikarya</taxon>
        <taxon>Ascomycota</taxon>
        <taxon>Pezizomycotina</taxon>
        <taxon>Dothideomycetes</taxon>
        <taxon>Pleosporomycetidae</taxon>
        <taxon>Pleosporales</taxon>
        <taxon>Pleosporineae</taxon>
        <taxon>Phaeosphaeriaceae</taxon>
        <taxon>Parastagonospora</taxon>
    </lineage>
</organism>
<dbReference type="InterPro" id="IPR036396">
    <property type="entry name" value="Cyt_P450_sf"/>
</dbReference>
<dbReference type="PRINTS" id="PR00385">
    <property type="entry name" value="P450"/>
</dbReference>
<sequence length="564" mass="63593">SLAKKKITTLRKMANYAHMAQLARSKPAAALLALATHYVLHNGEWDNSFHVFLGIWTVGFTGLAVSQYAYDPRLHGIIAAAKISAAFAAVYFGVLMASIFIHRAFFHRLRNIPGPFFARISKFYSVFAGVLPDYQYYKKSEELHKTYKTDVIRTGPREVTVYCTDAIPLIHGPMSRCRKGPWYSGSSHIGGTSTQTTRNKDEHKRRRKAWDHAFNAKALREYEPRLNRHALALMSQLKEQAKSPSVRFTNWANFYSFDVMGDVGFSRSFGMVEKGEEDEMIKLLHESMSPLSIFGHLNWGLNLATRTAAGAKALIDHIDWTSKVMEERAKITPKENDVFTWLLDPNATRVSPELNADSRLLVVAGSDTTAATLAWIACELCKQPEIQAKLRKEIDAITPSKSFLEVEDVANCAFLDGVINEALRLHPAVPSGVQRETPPEGITLPNGTYIPGNIIIWMPIHCIQRDPRYFAQPLTFLPERWTDEQPEAVIEKRAFMPFSTGIYNCVGQKLAMMELRSVTANLIKLFEVEFAEGEDGKEILEKSRDCFTTNVGKLDVRLKPRYKA</sequence>
<dbReference type="InterPro" id="IPR002401">
    <property type="entry name" value="Cyt_P450_E_grp-I"/>
</dbReference>
<keyword evidence="5 7" id="KW-0408">Iron</keyword>
<keyword evidence="7" id="KW-0349">Heme</keyword>
<feature type="binding site" description="axial binding residue" evidence="7">
    <location>
        <position position="505"/>
    </location>
    <ligand>
        <name>heme</name>
        <dbReference type="ChEBI" id="CHEBI:30413"/>
    </ligand>
    <ligandPart>
        <name>Fe</name>
        <dbReference type="ChEBI" id="CHEBI:18248"/>
    </ligandPart>
</feature>
<evidence type="ECO:0000256" key="5">
    <source>
        <dbReference type="ARBA" id="ARBA00023004"/>
    </source>
</evidence>
<evidence type="ECO:0000256" key="2">
    <source>
        <dbReference type="ARBA" id="ARBA00010617"/>
    </source>
</evidence>
<evidence type="ECO:0000256" key="1">
    <source>
        <dbReference type="ARBA" id="ARBA00001971"/>
    </source>
</evidence>
<protein>
    <recommendedName>
        <fullName evidence="12">Cytochrome P450</fullName>
    </recommendedName>
</protein>
<evidence type="ECO:0000313" key="11">
    <source>
        <dbReference type="Proteomes" id="UP000663193"/>
    </source>
</evidence>
<evidence type="ECO:0000313" key="10">
    <source>
        <dbReference type="EMBL" id="QRD01381.1"/>
    </source>
</evidence>
<keyword evidence="9" id="KW-0812">Transmembrane</keyword>
<evidence type="ECO:0000256" key="4">
    <source>
        <dbReference type="ARBA" id="ARBA00023002"/>
    </source>
</evidence>